<dbReference type="EMBL" id="PVTE01000024">
    <property type="protein sequence ID" value="PRY30426.1"/>
    <property type="molecule type" value="Genomic_DNA"/>
</dbReference>
<sequence>MKAQSDTSSSPILYSCTSREQRAVEQFVEFHSLIYVESGDIQFKSVEGVQTFGAGSFVLIKRNQLVKTIKTPPSGGSFESVSIFFEQELLRRYSIQRGIFSTKPYQGPNRIELPTNIFLTSFFESIKPYLHHPAPTNSILTNLKCQEALELILSIQLDLTGLLLDFSDPYKVDLEAFMVQHFMFNVSIDAFARMTGRSRAGFKRDFEKVFRSTPGQWLKQKRLEEAHHLIQNKKMNPSMVYLEVGFENLSHFSYAFKQQFGVAPSTLLTGQ</sequence>
<dbReference type="InterPro" id="IPR018060">
    <property type="entry name" value="HTH_AraC"/>
</dbReference>
<dbReference type="SMART" id="SM00342">
    <property type="entry name" value="HTH_ARAC"/>
    <property type="match status" value="1"/>
</dbReference>
<proteinExistence type="predicted"/>
<dbReference type="PANTHER" id="PTHR46796">
    <property type="entry name" value="HTH-TYPE TRANSCRIPTIONAL ACTIVATOR RHAS-RELATED"/>
    <property type="match status" value="1"/>
</dbReference>
<dbReference type="GO" id="GO:0003700">
    <property type="term" value="F:DNA-binding transcription factor activity"/>
    <property type="evidence" value="ECO:0007669"/>
    <property type="project" value="InterPro"/>
</dbReference>
<keyword evidence="6" id="KW-1185">Reference proteome</keyword>
<dbReference type="Gene3D" id="1.10.10.60">
    <property type="entry name" value="Homeodomain-like"/>
    <property type="match status" value="1"/>
</dbReference>
<dbReference type="GO" id="GO:0043565">
    <property type="term" value="F:sequence-specific DNA binding"/>
    <property type="evidence" value="ECO:0007669"/>
    <property type="project" value="InterPro"/>
</dbReference>
<gene>
    <name evidence="5" type="ORF">CLV58_12447</name>
</gene>
<dbReference type="AlphaFoldDB" id="A0A2T0SAH9"/>
<evidence type="ECO:0000313" key="6">
    <source>
        <dbReference type="Proteomes" id="UP000238375"/>
    </source>
</evidence>
<comment type="caution">
    <text evidence="5">The sequence shown here is derived from an EMBL/GenBank/DDBJ whole genome shotgun (WGS) entry which is preliminary data.</text>
</comment>
<accession>A0A2T0SAH9</accession>
<dbReference type="PANTHER" id="PTHR46796:SF6">
    <property type="entry name" value="ARAC SUBFAMILY"/>
    <property type="match status" value="1"/>
</dbReference>
<keyword evidence="1" id="KW-0805">Transcription regulation</keyword>
<reference evidence="5 6" key="1">
    <citation type="submission" date="2018-03" db="EMBL/GenBank/DDBJ databases">
        <title>Genomic Encyclopedia of Archaeal and Bacterial Type Strains, Phase II (KMG-II): from individual species to whole genera.</title>
        <authorList>
            <person name="Goeker M."/>
        </authorList>
    </citation>
    <scope>NUCLEOTIDE SEQUENCE [LARGE SCALE GENOMIC DNA]</scope>
    <source>
        <strain evidence="5 6">DSM 28354</strain>
    </source>
</reference>
<dbReference type="SUPFAM" id="SSF46689">
    <property type="entry name" value="Homeodomain-like"/>
    <property type="match status" value="1"/>
</dbReference>
<evidence type="ECO:0000256" key="3">
    <source>
        <dbReference type="ARBA" id="ARBA00023163"/>
    </source>
</evidence>
<evidence type="ECO:0000256" key="2">
    <source>
        <dbReference type="ARBA" id="ARBA00023125"/>
    </source>
</evidence>
<organism evidence="5 6">
    <name type="scientific">Spirosoma oryzae</name>
    <dbReference type="NCBI Taxonomy" id="1469603"/>
    <lineage>
        <taxon>Bacteria</taxon>
        <taxon>Pseudomonadati</taxon>
        <taxon>Bacteroidota</taxon>
        <taxon>Cytophagia</taxon>
        <taxon>Cytophagales</taxon>
        <taxon>Cytophagaceae</taxon>
        <taxon>Spirosoma</taxon>
    </lineage>
</organism>
<name>A0A2T0SAH9_9BACT</name>
<dbReference type="InterPro" id="IPR050204">
    <property type="entry name" value="AraC_XylS_family_regulators"/>
</dbReference>
<evidence type="ECO:0000259" key="4">
    <source>
        <dbReference type="PROSITE" id="PS01124"/>
    </source>
</evidence>
<evidence type="ECO:0000256" key="1">
    <source>
        <dbReference type="ARBA" id="ARBA00023015"/>
    </source>
</evidence>
<keyword evidence="3" id="KW-0804">Transcription</keyword>
<protein>
    <submittedName>
        <fullName evidence="5">AraC-like DNA-binding protein</fullName>
    </submittedName>
</protein>
<evidence type="ECO:0000313" key="5">
    <source>
        <dbReference type="EMBL" id="PRY30426.1"/>
    </source>
</evidence>
<keyword evidence="2 5" id="KW-0238">DNA-binding</keyword>
<dbReference type="InterPro" id="IPR054015">
    <property type="entry name" value="ExsA-like_N"/>
</dbReference>
<dbReference type="Pfam" id="PF22200">
    <property type="entry name" value="ExsA_N"/>
    <property type="match status" value="1"/>
</dbReference>
<dbReference type="PROSITE" id="PS01124">
    <property type="entry name" value="HTH_ARAC_FAMILY_2"/>
    <property type="match status" value="1"/>
</dbReference>
<feature type="domain" description="HTH araC/xylS-type" evidence="4">
    <location>
        <begin position="172"/>
        <end position="270"/>
    </location>
</feature>
<dbReference type="Proteomes" id="UP000238375">
    <property type="component" value="Unassembled WGS sequence"/>
</dbReference>
<dbReference type="Pfam" id="PF12833">
    <property type="entry name" value="HTH_18"/>
    <property type="match status" value="1"/>
</dbReference>
<dbReference type="InterPro" id="IPR009057">
    <property type="entry name" value="Homeodomain-like_sf"/>
</dbReference>